<evidence type="ECO:0000256" key="17">
    <source>
        <dbReference type="ARBA" id="ARBA00025207"/>
    </source>
</evidence>
<evidence type="ECO:0000313" key="21">
    <source>
        <dbReference type="EMBL" id="UZP75007.1"/>
    </source>
</evidence>
<keyword evidence="11" id="KW-0547">Nucleotide-binding</keyword>
<dbReference type="InterPro" id="IPR014310">
    <property type="entry name" value="Sig_transdc_His_kinase_PhoR"/>
</dbReference>
<evidence type="ECO:0000256" key="3">
    <source>
        <dbReference type="ARBA" id="ARBA00012438"/>
    </source>
</evidence>
<feature type="domain" description="Histidine kinase" evidence="19">
    <location>
        <begin position="211"/>
        <end position="426"/>
    </location>
</feature>
<evidence type="ECO:0000256" key="11">
    <source>
        <dbReference type="ARBA" id="ARBA00022741"/>
    </source>
</evidence>
<gene>
    <name evidence="21" type="primary">phoR</name>
    <name evidence="21" type="ORF">E0F26_09785</name>
</gene>
<comment type="catalytic activity">
    <reaction evidence="1">
        <text>ATP + protein L-histidine = ADP + protein N-phospho-L-histidine.</text>
        <dbReference type="EC" id="2.7.13.3"/>
    </reaction>
</comment>
<dbReference type="InterPro" id="IPR050351">
    <property type="entry name" value="BphY/WalK/GraS-like"/>
</dbReference>
<evidence type="ECO:0000256" key="6">
    <source>
        <dbReference type="ARBA" id="ARBA00022475"/>
    </source>
</evidence>
<dbReference type="Gene3D" id="3.30.565.10">
    <property type="entry name" value="Histidine kinase-like ATPase, C-terminal domain"/>
    <property type="match status" value="1"/>
</dbReference>
<evidence type="ECO:0000256" key="8">
    <source>
        <dbReference type="ARBA" id="ARBA00022592"/>
    </source>
</evidence>
<feature type="domain" description="PAS" evidence="20">
    <location>
        <begin position="95"/>
        <end position="143"/>
    </location>
</feature>
<keyword evidence="14 18" id="KW-1133">Transmembrane helix</keyword>
<evidence type="ECO:0000256" key="5">
    <source>
        <dbReference type="ARBA" id="ARBA00022448"/>
    </source>
</evidence>
<dbReference type="Pfam" id="PF11808">
    <property type="entry name" value="PhoR"/>
    <property type="match status" value="1"/>
</dbReference>
<evidence type="ECO:0000256" key="12">
    <source>
        <dbReference type="ARBA" id="ARBA00022777"/>
    </source>
</evidence>
<keyword evidence="10 18" id="KW-0812">Transmembrane</keyword>
<dbReference type="PROSITE" id="PS50112">
    <property type="entry name" value="PAS"/>
    <property type="match status" value="1"/>
</dbReference>
<evidence type="ECO:0000256" key="14">
    <source>
        <dbReference type="ARBA" id="ARBA00022989"/>
    </source>
</evidence>
<evidence type="ECO:0000259" key="19">
    <source>
        <dbReference type="PROSITE" id="PS50109"/>
    </source>
</evidence>
<evidence type="ECO:0000256" key="16">
    <source>
        <dbReference type="ARBA" id="ARBA00023136"/>
    </source>
</evidence>
<dbReference type="GO" id="GO:0016301">
    <property type="term" value="F:kinase activity"/>
    <property type="evidence" value="ECO:0007669"/>
    <property type="project" value="UniProtKB-KW"/>
</dbReference>
<evidence type="ECO:0000256" key="2">
    <source>
        <dbReference type="ARBA" id="ARBA00004236"/>
    </source>
</evidence>
<dbReference type="InterPro" id="IPR004358">
    <property type="entry name" value="Sig_transdc_His_kin-like_C"/>
</dbReference>
<dbReference type="InterPro" id="IPR003594">
    <property type="entry name" value="HATPase_dom"/>
</dbReference>
<dbReference type="InterPro" id="IPR035965">
    <property type="entry name" value="PAS-like_dom_sf"/>
</dbReference>
<feature type="transmembrane region" description="Helical" evidence="18">
    <location>
        <begin position="16"/>
        <end position="48"/>
    </location>
</feature>
<dbReference type="InterPro" id="IPR036890">
    <property type="entry name" value="HATPase_C_sf"/>
</dbReference>
<evidence type="ECO:0000313" key="22">
    <source>
        <dbReference type="Proteomes" id="UP001317963"/>
    </source>
</evidence>
<keyword evidence="13" id="KW-0067">ATP-binding</keyword>
<accession>A0ABY6Q8L9</accession>
<dbReference type="InterPro" id="IPR013767">
    <property type="entry name" value="PAS_fold"/>
</dbReference>
<protein>
    <recommendedName>
        <fullName evidence="4">Phosphate regulon sensor protein PhoR</fullName>
        <ecNumber evidence="3">2.7.13.3</ecNumber>
    </recommendedName>
</protein>
<evidence type="ECO:0000256" key="10">
    <source>
        <dbReference type="ARBA" id="ARBA00022692"/>
    </source>
</evidence>
<dbReference type="SUPFAM" id="SSF47384">
    <property type="entry name" value="Homodimeric domain of signal transducing histidine kinase"/>
    <property type="match status" value="1"/>
</dbReference>
<dbReference type="SMART" id="SM00388">
    <property type="entry name" value="HisKA"/>
    <property type="match status" value="1"/>
</dbReference>
<dbReference type="Gene3D" id="1.10.287.130">
    <property type="match status" value="1"/>
</dbReference>
<dbReference type="InterPro" id="IPR000014">
    <property type="entry name" value="PAS"/>
</dbReference>
<evidence type="ECO:0000259" key="20">
    <source>
        <dbReference type="PROSITE" id="PS50112"/>
    </source>
</evidence>
<evidence type="ECO:0000256" key="18">
    <source>
        <dbReference type="SAM" id="Phobius"/>
    </source>
</evidence>
<keyword evidence="7" id="KW-0597">Phosphoprotein</keyword>
<dbReference type="SUPFAM" id="SSF55874">
    <property type="entry name" value="ATPase domain of HSP90 chaperone/DNA topoisomerase II/histidine kinase"/>
    <property type="match status" value="1"/>
</dbReference>
<keyword evidence="22" id="KW-1185">Reference proteome</keyword>
<dbReference type="PRINTS" id="PR00344">
    <property type="entry name" value="BCTRLSENSOR"/>
</dbReference>
<evidence type="ECO:0000256" key="7">
    <source>
        <dbReference type="ARBA" id="ARBA00022553"/>
    </source>
</evidence>
<keyword evidence="16 18" id="KW-0472">Membrane</keyword>
<evidence type="ECO:0000256" key="4">
    <source>
        <dbReference type="ARBA" id="ARBA00019665"/>
    </source>
</evidence>
<dbReference type="SUPFAM" id="SSF55785">
    <property type="entry name" value="PYP-like sensor domain (PAS domain)"/>
    <property type="match status" value="1"/>
</dbReference>
<sequence>MTALRRNWRTSLRTPLIILVLAAIGYAFDLLSLTLIVVFGALVIYWGWQLNRLERWLENSQSVPPEAGGIWGRLFDHVYRLQRQSKETQGRLESSVNYLQDSLKQLRDAAIIVDQRGNISWVNDSTGTLLGIELPGDVGRSLVNLVRAPQLSDYLAEGDYQIPLRLPPTPEQDRCLQVEVTKFSGGDRLIFFKDVTEQYKLEVMRRDFVGNVSHEMRTPLTVLKGYVQTIQSLDAHIVAPIERPLAQMDMQVVRMEMLLKDLLWLSRIESIENSDKTTPVDMCDLTTELVGDLRAAWPERDILLVHEFNGLVLGDPMELHSAVSNLLVNALKYSDEESEVLVEWTLKEGQPALSVIDKGEGIDPVHIPRLTERFYRVDKSRSQKTGGTGLGLAIVKHVALAHNAELRIQSELGEGSRFSLIFNTNDVA</sequence>
<dbReference type="InterPro" id="IPR021766">
    <property type="entry name" value="PhoR_N"/>
</dbReference>
<dbReference type="EMBL" id="CP036501">
    <property type="protein sequence ID" value="UZP75007.1"/>
    <property type="molecule type" value="Genomic_DNA"/>
</dbReference>
<proteinExistence type="predicted"/>
<dbReference type="PANTHER" id="PTHR45453">
    <property type="entry name" value="PHOSPHATE REGULON SENSOR PROTEIN PHOR"/>
    <property type="match status" value="1"/>
</dbReference>
<reference evidence="21 22" key="1">
    <citation type="submission" date="2019-02" db="EMBL/GenBank/DDBJ databases">
        <title>Halieaceae_genomes.</title>
        <authorList>
            <person name="Li S.-H."/>
        </authorList>
    </citation>
    <scope>NUCLEOTIDE SEQUENCE [LARGE SCALE GENOMIC DNA]</scope>
    <source>
        <strain evidence="21 22">JH123</strain>
    </source>
</reference>
<dbReference type="NCBIfam" id="TIGR02966">
    <property type="entry name" value="phoR_proteo"/>
    <property type="match status" value="1"/>
</dbReference>
<keyword evidence="5" id="KW-0813">Transport</keyword>
<dbReference type="SMART" id="SM00387">
    <property type="entry name" value="HATPase_c"/>
    <property type="match status" value="1"/>
</dbReference>
<dbReference type="Pfam" id="PF02518">
    <property type="entry name" value="HATPase_c"/>
    <property type="match status" value="1"/>
</dbReference>
<dbReference type="InterPro" id="IPR005467">
    <property type="entry name" value="His_kinase_dom"/>
</dbReference>
<keyword evidence="9" id="KW-0808">Transferase</keyword>
<dbReference type="EC" id="2.7.13.3" evidence="3"/>
<keyword evidence="8" id="KW-0592">Phosphate transport</keyword>
<dbReference type="PANTHER" id="PTHR45453:SF1">
    <property type="entry name" value="PHOSPHATE REGULON SENSOR PROTEIN PHOR"/>
    <property type="match status" value="1"/>
</dbReference>
<comment type="subcellular location">
    <subcellularLocation>
        <location evidence="2">Cell membrane</location>
    </subcellularLocation>
</comment>
<dbReference type="CDD" id="cd00082">
    <property type="entry name" value="HisKA"/>
    <property type="match status" value="1"/>
</dbReference>
<keyword evidence="15" id="KW-0902">Two-component regulatory system</keyword>
<keyword evidence="12 21" id="KW-0418">Kinase</keyword>
<dbReference type="Pfam" id="PF00989">
    <property type="entry name" value="PAS"/>
    <property type="match status" value="1"/>
</dbReference>
<dbReference type="InterPro" id="IPR036097">
    <property type="entry name" value="HisK_dim/P_sf"/>
</dbReference>
<dbReference type="InterPro" id="IPR003661">
    <property type="entry name" value="HisK_dim/P_dom"/>
</dbReference>
<dbReference type="Pfam" id="PF00512">
    <property type="entry name" value="HisKA"/>
    <property type="match status" value="1"/>
</dbReference>
<dbReference type="Proteomes" id="UP001317963">
    <property type="component" value="Chromosome"/>
</dbReference>
<evidence type="ECO:0000256" key="13">
    <source>
        <dbReference type="ARBA" id="ARBA00022840"/>
    </source>
</evidence>
<organism evidence="21 22">
    <name type="scientific">Candidatus Paraluminiphilus aquimaris</name>
    <dbReference type="NCBI Taxonomy" id="2518994"/>
    <lineage>
        <taxon>Bacteria</taxon>
        <taxon>Pseudomonadati</taxon>
        <taxon>Pseudomonadota</taxon>
        <taxon>Gammaproteobacteria</taxon>
        <taxon>Cellvibrionales</taxon>
        <taxon>Halieaceae</taxon>
        <taxon>Candidatus Paraluminiphilus</taxon>
    </lineage>
</organism>
<dbReference type="RefSeq" id="WP_279241476.1">
    <property type="nucleotide sequence ID" value="NZ_CP036501.1"/>
</dbReference>
<keyword evidence="6" id="KW-1003">Cell membrane</keyword>
<evidence type="ECO:0000256" key="15">
    <source>
        <dbReference type="ARBA" id="ARBA00023012"/>
    </source>
</evidence>
<evidence type="ECO:0000256" key="9">
    <source>
        <dbReference type="ARBA" id="ARBA00022679"/>
    </source>
</evidence>
<dbReference type="Gene3D" id="3.30.450.20">
    <property type="entry name" value="PAS domain"/>
    <property type="match status" value="1"/>
</dbReference>
<name>A0ABY6Q8L9_9GAMM</name>
<evidence type="ECO:0000256" key="1">
    <source>
        <dbReference type="ARBA" id="ARBA00000085"/>
    </source>
</evidence>
<dbReference type="PROSITE" id="PS50109">
    <property type="entry name" value="HIS_KIN"/>
    <property type="match status" value="1"/>
</dbReference>
<comment type="function">
    <text evidence="17">Member of the two-component regulatory system PhoR/PhoB involved in the phosphate regulon genes expression. PhoR may function as a membrane-associated protein kinase that phosphorylates PhoB in response to environmental signals.</text>
</comment>